<feature type="binding site" evidence="7">
    <location>
        <position position="175"/>
    </location>
    <ligand>
        <name>substrate</name>
    </ligand>
</feature>
<sequence>MAQSVFTIFGGTGDLTFRKLLPAFYNMCIANDPQFKCQLIIIGRRSYSNEQYCAIAKNWVKKFARLPYTEENFTKFTQKISYYQMDFTDLNAYTALNDYYSTNNLAEHIFYFAVAPRFFNIIAEGLTKVCLACKGKVILEKPFGENLDSAKLLNKNLEKFFSPENIFRIDHYLGKEMVRNIQTLRFSNPIFSNLWNSRYIESVQISAPEDMGIESRGGYYDASGALRDMVQNHLFQILSIVAMEWPEQFSSTAMHDAQIRILRAMRPVKNIREALVLGQYKGYHQENLVKPNSTTETYAALRVFIDNERWWGTPFYIRTGKKLNRREIKIAIVFRPSFLEKAPQNILIIKVQPSEGVYLQFNMKKPGDTEEITQAKMDFCQTSYVNRLNTPEAYERLIKACIDDNKSWFSQWDQIELSWNFIDKLHELYKWENLPVFKYDANSTGPEQADELLQQSGHNWID</sequence>
<dbReference type="PIRSF" id="PIRSF000110">
    <property type="entry name" value="G6PD"/>
    <property type="match status" value="1"/>
</dbReference>
<dbReference type="EMBL" id="JACHFH010000030">
    <property type="protein sequence ID" value="MBB5337006.1"/>
    <property type="molecule type" value="Genomic_DNA"/>
</dbReference>
<dbReference type="UniPathway" id="UPA00115">
    <property type="reaction ID" value="UER00408"/>
</dbReference>
<dbReference type="PRINTS" id="PR00079">
    <property type="entry name" value="G6PDHDRGNASE"/>
</dbReference>
<evidence type="ECO:0000259" key="9">
    <source>
        <dbReference type="Pfam" id="PF02781"/>
    </source>
</evidence>
<dbReference type="Gene3D" id="3.40.50.720">
    <property type="entry name" value="NAD(P)-binding Rossmann-like Domain"/>
    <property type="match status" value="1"/>
</dbReference>
<accession>A0A840UIR0</accession>
<feature type="domain" description="Glucose-6-phosphate dehydrogenase C-terminal" evidence="9">
    <location>
        <begin position="183"/>
        <end position="460"/>
    </location>
</feature>
<protein>
    <recommendedName>
        <fullName evidence="7">Glucose-6-phosphate 1-dehydrogenase</fullName>
        <shortName evidence="7">G6PD</shortName>
        <ecNumber evidence="7">1.1.1.49</ecNumber>
    </recommendedName>
</protein>
<dbReference type="SUPFAM" id="SSF51735">
    <property type="entry name" value="NAD(P)-binding Rossmann-fold domains"/>
    <property type="match status" value="1"/>
</dbReference>
<dbReference type="GO" id="GO:0050661">
    <property type="term" value="F:NADP binding"/>
    <property type="evidence" value="ECO:0007669"/>
    <property type="project" value="UniProtKB-UniRule"/>
</dbReference>
<dbReference type="AlphaFoldDB" id="A0A840UIR0"/>
<evidence type="ECO:0000256" key="1">
    <source>
        <dbReference type="ARBA" id="ARBA00004937"/>
    </source>
</evidence>
<feature type="binding site" evidence="7">
    <location>
        <position position="44"/>
    </location>
    <ligand>
        <name>NADP(+)</name>
        <dbReference type="ChEBI" id="CHEBI:58349"/>
    </ligand>
</feature>
<dbReference type="InterPro" id="IPR022675">
    <property type="entry name" value="G6P_DH_C"/>
</dbReference>
<evidence type="ECO:0000259" key="8">
    <source>
        <dbReference type="Pfam" id="PF00479"/>
    </source>
</evidence>
<dbReference type="PANTHER" id="PTHR23429:SF0">
    <property type="entry name" value="GLUCOSE-6-PHOSPHATE 1-DEHYDROGENASE"/>
    <property type="match status" value="1"/>
</dbReference>
<comment type="caution">
    <text evidence="10">The sequence shown here is derived from an EMBL/GenBank/DDBJ whole genome shotgun (WGS) entry which is preliminary data.</text>
</comment>
<dbReference type="GO" id="GO:0005829">
    <property type="term" value="C:cytosol"/>
    <property type="evidence" value="ECO:0007669"/>
    <property type="project" value="TreeGrafter"/>
</dbReference>
<comment type="similarity">
    <text evidence="2 7">Belongs to the glucose-6-phosphate dehydrogenase family.</text>
</comment>
<dbReference type="InterPro" id="IPR001282">
    <property type="entry name" value="G6P_DH"/>
</dbReference>
<feature type="binding site" evidence="7">
    <location>
        <position position="228"/>
    </location>
    <ligand>
        <name>substrate</name>
    </ligand>
</feature>
<evidence type="ECO:0000256" key="3">
    <source>
        <dbReference type="ARBA" id="ARBA00022526"/>
    </source>
</evidence>
<feature type="binding site" evidence="7">
    <location>
        <position position="321"/>
    </location>
    <ligand>
        <name>substrate</name>
    </ligand>
</feature>
<dbReference type="GO" id="GO:0009051">
    <property type="term" value="P:pentose-phosphate shunt, oxidative branch"/>
    <property type="evidence" value="ECO:0007669"/>
    <property type="project" value="TreeGrafter"/>
</dbReference>
<feature type="active site" description="Proton acceptor" evidence="7">
    <location>
        <position position="233"/>
    </location>
</feature>
<comment type="caution">
    <text evidence="7">Lacks conserved residue(s) required for the propagation of feature annotation.</text>
</comment>
<name>A0A840UIR0_9FIRM</name>
<comment type="function">
    <text evidence="7">Catalyzes the oxidation of glucose 6-phosphate to 6-phosphogluconolactone.</text>
</comment>
<dbReference type="Gene3D" id="3.30.360.10">
    <property type="entry name" value="Dihydrodipicolinate Reductase, domain 2"/>
    <property type="match status" value="1"/>
</dbReference>
<dbReference type="PANTHER" id="PTHR23429">
    <property type="entry name" value="GLUCOSE-6-PHOSPHATE 1-DEHYDROGENASE G6PD"/>
    <property type="match status" value="1"/>
</dbReference>
<comment type="pathway">
    <text evidence="1 7">Carbohydrate degradation; pentose phosphate pathway; D-ribulose 5-phosphate from D-glucose 6-phosphate (oxidative stage): step 1/3.</text>
</comment>
<evidence type="ECO:0000256" key="6">
    <source>
        <dbReference type="ARBA" id="ARBA00023277"/>
    </source>
</evidence>
<evidence type="ECO:0000313" key="11">
    <source>
        <dbReference type="Proteomes" id="UP000559117"/>
    </source>
</evidence>
<feature type="binding site" evidence="7">
    <location>
        <position position="171"/>
    </location>
    <ligand>
        <name>substrate</name>
    </ligand>
</feature>
<evidence type="ECO:0000256" key="7">
    <source>
        <dbReference type="HAMAP-Rule" id="MF_00966"/>
    </source>
</evidence>
<reference evidence="10 11" key="1">
    <citation type="submission" date="2020-08" db="EMBL/GenBank/DDBJ databases">
        <title>Genomic Encyclopedia of Type Strains, Phase IV (KMG-IV): sequencing the most valuable type-strain genomes for metagenomic binning, comparative biology and taxonomic classification.</title>
        <authorList>
            <person name="Goeker M."/>
        </authorList>
    </citation>
    <scope>NUCLEOTIDE SEQUENCE [LARGE SCALE GENOMIC DNA]</scope>
    <source>
        <strain evidence="10 11">DSM 24661</strain>
    </source>
</reference>
<evidence type="ECO:0000256" key="4">
    <source>
        <dbReference type="ARBA" id="ARBA00022857"/>
    </source>
</evidence>
<dbReference type="Pfam" id="PF02781">
    <property type="entry name" value="G6PD_C"/>
    <property type="match status" value="1"/>
</dbReference>
<dbReference type="Proteomes" id="UP000559117">
    <property type="component" value="Unassembled WGS sequence"/>
</dbReference>
<feature type="binding site" evidence="7">
    <location>
        <position position="141"/>
    </location>
    <ligand>
        <name>NADP(+)</name>
        <dbReference type="ChEBI" id="CHEBI:58349"/>
    </ligand>
</feature>
<feature type="domain" description="Glucose-6-phosphate dehydrogenase NAD-binding" evidence="8">
    <location>
        <begin position="8"/>
        <end position="180"/>
    </location>
</feature>
<dbReference type="HAMAP" id="MF_00966">
    <property type="entry name" value="G6PD"/>
    <property type="match status" value="1"/>
</dbReference>
<proteinExistence type="inferred from homology"/>
<organism evidence="10 11">
    <name type="scientific">Pectinatus brassicae</name>
    <dbReference type="NCBI Taxonomy" id="862415"/>
    <lineage>
        <taxon>Bacteria</taxon>
        <taxon>Bacillati</taxon>
        <taxon>Bacillota</taxon>
        <taxon>Negativicutes</taxon>
        <taxon>Selenomonadales</taxon>
        <taxon>Selenomonadaceae</taxon>
        <taxon>Pectinatus</taxon>
    </lineage>
</organism>
<dbReference type="InterPro" id="IPR022674">
    <property type="entry name" value="G6P_DH_NAD-bd"/>
</dbReference>
<dbReference type="RefSeq" id="WP_183862469.1">
    <property type="nucleotide sequence ID" value="NZ_JACHFH010000030.1"/>
</dbReference>
<comment type="catalytic activity">
    <reaction evidence="7">
        <text>D-glucose 6-phosphate + NADP(+) = 6-phospho-D-glucono-1,5-lactone + NADPH + H(+)</text>
        <dbReference type="Rhea" id="RHEA:15841"/>
        <dbReference type="ChEBI" id="CHEBI:15378"/>
        <dbReference type="ChEBI" id="CHEBI:57783"/>
        <dbReference type="ChEBI" id="CHEBI:57955"/>
        <dbReference type="ChEBI" id="CHEBI:58349"/>
        <dbReference type="ChEBI" id="CHEBI:61548"/>
        <dbReference type="EC" id="1.1.1.49"/>
    </reaction>
</comment>
<dbReference type="InterPro" id="IPR019796">
    <property type="entry name" value="G6P_DH_AS"/>
</dbReference>
<evidence type="ECO:0000313" key="10">
    <source>
        <dbReference type="EMBL" id="MBB5337006.1"/>
    </source>
</evidence>
<gene>
    <name evidence="7" type="primary">zwf</name>
    <name evidence="10" type="ORF">HNR32_002162</name>
</gene>
<feature type="binding site" evidence="7">
    <location>
        <begin position="86"/>
        <end position="87"/>
    </location>
    <ligand>
        <name>NADP(+)</name>
        <dbReference type="ChEBI" id="CHEBI:58349"/>
    </ligand>
</feature>
<feature type="binding site" evidence="7">
    <location>
        <position position="209"/>
    </location>
    <ligand>
        <name>substrate</name>
    </ligand>
</feature>
<keyword evidence="3 7" id="KW-0313">Glucose metabolism</keyword>
<dbReference type="Pfam" id="PF00479">
    <property type="entry name" value="G6PD_N"/>
    <property type="match status" value="1"/>
</dbReference>
<dbReference type="SUPFAM" id="SSF55347">
    <property type="entry name" value="Glyceraldehyde-3-phosphate dehydrogenase-like, C-terminal domain"/>
    <property type="match status" value="1"/>
</dbReference>
<evidence type="ECO:0000256" key="5">
    <source>
        <dbReference type="ARBA" id="ARBA00023002"/>
    </source>
</evidence>
<dbReference type="PROSITE" id="PS00069">
    <property type="entry name" value="G6P_DEHYDROGENASE"/>
    <property type="match status" value="1"/>
</dbReference>
<keyword evidence="11" id="KW-1185">Reference proteome</keyword>
<dbReference type="GO" id="GO:0006006">
    <property type="term" value="P:glucose metabolic process"/>
    <property type="evidence" value="ECO:0007669"/>
    <property type="project" value="UniProtKB-KW"/>
</dbReference>
<dbReference type="EC" id="1.1.1.49" evidence="7"/>
<evidence type="ECO:0000256" key="2">
    <source>
        <dbReference type="ARBA" id="ARBA00009975"/>
    </source>
</evidence>
<dbReference type="GO" id="GO:0004345">
    <property type="term" value="F:glucose-6-phosphate dehydrogenase activity"/>
    <property type="evidence" value="ECO:0007669"/>
    <property type="project" value="UniProtKB-UniRule"/>
</dbReference>
<dbReference type="InterPro" id="IPR036291">
    <property type="entry name" value="NAD(P)-bd_dom_sf"/>
</dbReference>
<keyword evidence="6 7" id="KW-0119">Carbohydrate metabolism</keyword>
<keyword evidence="5 7" id="KW-0560">Oxidoreductase</keyword>
<dbReference type="NCBIfam" id="TIGR00871">
    <property type="entry name" value="zwf"/>
    <property type="match status" value="1"/>
</dbReference>
<keyword evidence="4 7" id="KW-0521">NADP</keyword>